<sequence length="313" mass="34116">MSKSAKSGRKVVITCAITGSIHTPSMSPHLPITAEQIAQSAVEAAEAGAAVIHLHARKPDTGEPDQDPALFRPFLQAIKQQSGAVLNLTTGGSQTMTIEDRMRPAVEFSPELASLNMGTMNFGLYPMLNRYTDLSGWERDYLEGSRSGFFRNTLADIEHILTACSEQDTRFEVECYDIGHLYTLAHFIDRGLIRPPFFVQSVFGILGGIGPHPEDVMHMRRTADRLFGDDYVWSVLGAGANQMTIASQAALMGGNVRVGLEDSLWLKKGRLAKSNAEQVTAVRGILEGLGLEIATPDEARALLQLKGADRTNF</sequence>
<dbReference type="Proteomes" id="UP000443843">
    <property type="component" value="Unassembled WGS sequence"/>
</dbReference>
<keyword evidence="6" id="KW-1185">Reference proteome</keyword>
<evidence type="ECO:0000256" key="2">
    <source>
        <dbReference type="ARBA" id="ARBA00022679"/>
    </source>
</evidence>
<dbReference type="RefSeq" id="WP_160382410.1">
    <property type="nucleotide sequence ID" value="NZ_WNXQ01000004.1"/>
</dbReference>
<dbReference type="InterPro" id="IPR008567">
    <property type="entry name" value="BKACE"/>
</dbReference>
<dbReference type="PANTHER" id="PTHR37418:SF2">
    <property type="entry name" value="3-KETO-5-AMINOHEXANOATE CLEAVAGE ENZYME"/>
    <property type="match status" value="1"/>
</dbReference>
<dbReference type="GO" id="GO:0043720">
    <property type="term" value="F:3-keto-5-aminohexanoate cleavage activity"/>
    <property type="evidence" value="ECO:0007669"/>
    <property type="project" value="InterPro"/>
</dbReference>
<evidence type="ECO:0000256" key="4">
    <source>
        <dbReference type="ARBA" id="ARBA00022833"/>
    </source>
</evidence>
<comment type="cofactor">
    <cofactor evidence="1">
        <name>Zn(2+)</name>
        <dbReference type="ChEBI" id="CHEBI:29105"/>
    </cofactor>
</comment>
<keyword evidence="2" id="KW-0808">Transferase</keyword>
<dbReference type="Pfam" id="PF05853">
    <property type="entry name" value="BKACE"/>
    <property type="match status" value="1"/>
</dbReference>
<gene>
    <name evidence="5" type="ORF">GLS40_08920</name>
</gene>
<organism evidence="5 6">
    <name type="scientific">Pseudooceanicola pacificus</name>
    <dbReference type="NCBI Taxonomy" id="2676438"/>
    <lineage>
        <taxon>Bacteria</taxon>
        <taxon>Pseudomonadati</taxon>
        <taxon>Pseudomonadota</taxon>
        <taxon>Alphaproteobacteria</taxon>
        <taxon>Rhodobacterales</taxon>
        <taxon>Paracoccaceae</taxon>
        <taxon>Pseudooceanicola</taxon>
    </lineage>
</organism>
<evidence type="ECO:0000256" key="1">
    <source>
        <dbReference type="ARBA" id="ARBA00001947"/>
    </source>
</evidence>
<accession>A0A844WAS7</accession>
<dbReference type="EMBL" id="WNXQ01000004">
    <property type="protein sequence ID" value="MWB78143.1"/>
    <property type="molecule type" value="Genomic_DNA"/>
</dbReference>
<evidence type="ECO:0000256" key="3">
    <source>
        <dbReference type="ARBA" id="ARBA00022723"/>
    </source>
</evidence>
<dbReference type="AlphaFoldDB" id="A0A844WAS7"/>
<reference evidence="5 6" key="1">
    <citation type="submission" date="2019-11" db="EMBL/GenBank/DDBJ databases">
        <title>Pseudooceanicola pacifica sp. nov., isolated from deep-sea sediment of the Pacific Ocean.</title>
        <authorList>
            <person name="Lyu L."/>
        </authorList>
    </citation>
    <scope>NUCLEOTIDE SEQUENCE [LARGE SCALE GENOMIC DNA]</scope>
    <source>
        <strain evidence="5 6">216_PA32_1</strain>
    </source>
</reference>
<evidence type="ECO:0000313" key="6">
    <source>
        <dbReference type="Proteomes" id="UP000443843"/>
    </source>
</evidence>
<keyword evidence="4" id="KW-0862">Zinc</keyword>
<proteinExistence type="predicted"/>
<name>A0A844WAS7_9RHOB</name>
<dbReference type="PANTHER" id="PTHR37418">
    <property type="entry name" value="3-KETO-5-AMINOHEXANOATE CLEAVAGE ENZYME-RELATED"/>
    <property type="match status" value="1"/>
</dbReference>
<protein>
    <submittedName>
        <fullName evidence="5">3-keto-5-aminohexanoate cleavage protein</fullName>
    </submittedName>
</protein>
<evidence type="ECO:0000313" key="5">
    <source>
        <dbReference type="EMBL" id="MWB78143.1"/>
    </source>
</evidence>
<dbReference type="InterPro" id="IPR013785">
    <property type="entry name" value="Aldolase_TIM"/>
</dbReference>
<keyword evidence="3" id="KW-0479">Metal-binding</keyword>
<dbReference type="Gene3D" id="3.20.20.70">
    <property type="entry name" value="Aldolase class I"/>
    <property type="match status" value="1"/>
</dbReference>
<comment type="caution">
    <text evidence="5">The sequence shown here is derived from an EMBL/GenBank/DDBJ whole genome shotgun (WGS) entry which is preliminary data.</text>
</comment>
<dbReference type="GO" id="GO:0046872">
    <property type="term" value="F:metal ion binding"/>
    <property type="evidence" value="ECO:0007669"/>
    <property type="project" value="UniProtKB-KW"/>
</dbReference>